<reference evidence="1 2" key="1">
    <citation type="submission" date="2020-08" db="EMBL/GenBank/DDBJ databases">
        <title>Genomic Encyclopedia of Type Strains, Phase IV (KMG-IV): sequencing the most valuable type-strain genomes for metagenomic binning, comparative biology and taxonomic classification.</title>
        <authorList>
            <person name="Goeker M."/>
        </authorList>
    </citation>
    <scope>NUCLEOTIDE SEQUENCE [LARGE SCALE GENOMIC DNA]</scope>
    <source>
        <strain evidence="1 2">DSM 103570</strain>
    </source>
</reference>
<dbReference type="EMBL" id="JACIEM010000002">
    <property type="protein sequence ID" value="MBB4002733.1"/>
    <property type="molecule type" value="Genomic_DNA"/>
</dbReference>
<accession>A0A7W6MPA1</accession>
<dbReference type="AlphaFoldDB" id="A0A7W6MPA1"/>
<sequence length="257" mass="27182">MLALILAAATAPTDALGGAWTLPKGTGQAIVTGLYSTADSIFDAQANIAERPDFEKGTVSLLLEYGLTDSLTLLGTGEFGGERDGNLPAARPALFDASLGARLALFEDNGIVVSGQLSGRLKRAQAVGDEGFAGLDWTAPQIEPRLLAGYGFSLGDYPAFVDTQAGYRLALGDGPDEVRLDLTFGIRPWDDILLLAQSFSTISAGGDGDSYAYHKTQGSLVYDLNDRWSLQAGAFATVAGHNALRERGLISAVWYRF</sequence>
<protein>
    <submittedName>
        <fullName evidence="1">Uncharacterized protein</fullName>
    </submittedName>
</protein>
<dbReference type="Proteomes" id="UP000588647">
    <property type="component" value="Unassembled WGS sequence"/>
</dbReference>
<keyword evidence="2" id="KW-1185">Reference proteome</keyword>
<dbReference type="RefSeq" id="WP_183207285.1">
    <property type="nucleotide sequence ID" value="NZ_JAAAMM010000002.1"/>
</dbReference>
<evidence type="ECO:0000313" key="1">
    <source>
        <dbReference type="EMBL" id="MBB4002733.1"/>
    </source>
</evidence>
<proteinExistence type="predicted"/>
<organism evidence="1 2">
    <name type="scientific">Aurantimonas endophytica</name>
    <dbReference type="NCBI Taxonomy" id="1522175"/>
    <lineage>
        <taxon>Bacteria</taxon>
        <taxon>Pseudomonadati</taxon>
        <taxon>Pseudomonadota</taxon>
        <taxon>Alphaproteobacteria</taxon>
        <taxon>Hyphomicrobiales</taxon>
        <taxon>Aurantimonadaceae</taxon>
        <taxon>Aurantimonas</taxon>
    </lineage>
</organism>
<dbReference type="SUPFAM" id="SSF56935">
    <property type="entry name" value="Porins"/>
    <property type="match status" value="1"/>
</dbReference>
<evidence type="ECO:0000313" key="2">
    <source>
        <dbReference type="Proteomes" id="UP000588647"/>
    </source>
</evidence>
<gene>
    <name evidence="1" type="ORF">GGR03_001808</name>
</gene>
<name>A0A7W6MPA1_9HYPH</name>
<comment type="caution">
    <text evidence="1">The sequence shown here is derived from an EMBL/GenBank/DDBJ whole genome shotgun (WGS) entry which is preliminary data.</text>
</comment>